<keyword evidence="4" id="KW-1185">Reference proteome</keyword>
<evidence type="ECO:0000256" key="2">
    <source>
        <dbReference type="SAM" id="SignalP"/>
    </source>
</evidence>
<sequence>MGFVLAVLLLLLVAHARAAFFVPEDVPGPPQKLLVTPAGDSALRVQFLPPLHVKPEGVNGAPVLGYRVEVARRVDEVQTFTVAADGPVLAGGYRVAFANARGSALTSCVAWNASALELEMALELLPNVDSVGVTRSPYRAAKNGFVYTVTFDGVYLVNGPQANTLVGDASACQRVQPPNRALSFEGAHVTTGVPGFYPEVWEIVSTDSAHAHVLGGTFDLSVGFEGVWVDAAPAVTATVAAGSRTATTSASMLGRVNRGDRVRIAGEEFTVHATAPFTDTTLPLDSYHVRGATGAAIQVMDTALGNVQVTAGSTSVITSGDFTSRIAGGEQVRIGTRDVAVASVSTSTLTLASAWADASNLHLTAFVRKKATLSASAEAAEMKHALSALPGIGSIDVSRVGPSSSNGYRWYVTFQSLDTACPTSPCLRADKKTGTTNFIDVYGAACSTCTVTASIVKDDTQVTTLRAIDGDYAASAIVASKEVGGVVLEVQSISTGASAGDISGSFSISFQGSSPAVINFDDTAADVRTKLQSLATIGRLNMTRANNADFGATWTVTFLSNLGDLPLLVIENTQLLQGTGATVVVQELVKGADVSLETIIDGLVPGQDYYVRAFARNENGYGASTTDFQQRGQGALPLLTSVATSPDAPGITGMWPLSGSQMELRLSSPLDHGDPVSKYLLEYAVGDTFGTPATKKVSVFNSVENDIAGTFRLQYGDDITSILPVDTTASALKSALNSLPCVRPVSVTRALYVLAGQPTNGVTSFDSNTNSLTTTVLTSTQSKLLVKGVVIDVGGAHFTVRTQPSVGDSTINVEPGHRVLSFNAAVQPKTVLKLDDSGSVYGPYGYVWTISFDNDAGDIFDSKYPGLQLLSSLTSVKTGLAVTTGITGGQAAVPATHYGYFEINNDNSICDTYVVGVPSPVQVVQLFGPTTATAGTFKLKLGSETTGCITLGKQGTPSNMKTMLEALDFVSKVTVEEVLAFKVSALTAASTSKVTAYDSTLNTLAVVSTDSTVTPNGGLTAGQVALLLQNTVIQVSRNPNDFSRHSCQFVINTAPAVGATTISVTVSGSGACASFTGEARSLKILDFYDYNVRFWGHYPTGEWPTLQFDSTAFGSGVCTAWAPTVPNLPVYGQVHSVKYEGACSQGQLGIQTILADASSAIGGTFTLSYMGEVTPPLPFQMTGAVEMRDAIDSITEPGTVNVSVSRYGTYGKAWHVTFAQAQDEEQDAIFIQHSRLTGQSALISVYPTVTVFTDAKQNDISGSFRISFNGEVTEPIGFSATQMKVTQELQKLNVVDSVVALGDASAGDVGVYTLDLTADGRGGSQTLSNIKLKVGGMPIDPTRFLALGETIVVSANAASTIQAITPVDITLTDPVPGTGPTQNYDVSAGLITKQTKPLPGFVGISPLTQVVSVTNGLHTFQLPTDHRLSNNDIFFIAGIEFTVTGVSGASVTTDVAYSGESVTGGIPVVYLFDNKLQTTEDLRNIVFSGEDLWLPSVSADMTKYSITAVYQRYLEVTGSFTNAITRTQAYHVSYGRKWNLVFRSYDGSLNTVDAIPEHDWRGTDARIGTRNPEAVSPNFRWGDSLGYRDNQSKKYPVGNNQ</sequence>
<name>A0A9W6XRY9_9STRA</name>
<keyword evidence="2" id="KW-0732">Signal</keyword>
<dbReference type="InterPro" id="IPR036116">
    <property type="entry name" value="FN3_sf"/>
</dbReference>
<evidence type="ECO:0000313" key="4">
    <source>
        <dbReference type="Proteomes" id="UP001165121"/>
    </source>
</evidence>
<evidence type="ECO:0000313" key="3">
    <source>
        <dbReference type="EMBL" id="GMF43872.1"/>
    </source>
</evidence>
<dbReference type="EMBL" id="BSXT01001598">
    <property type="protein sequence ID" value="GMF43872.1"/>
    <property type="molecule type" value="Genomic_DNA"/>
</dbReference>
<dbReference type="SUPFAM" id="SSF49265">
    <property type="entry name" value="Fibronectin type III"/>
    <property type="match status" value="1"/>
</dbReference>
<dbReference type="PANTHER" id="PTHR21437:SF1">
    <property type="entry name" value="WIDE AWAKE"/>
    <property type="match status" value="1"/>
</dbReference>
<dbReference type="OrthoDB" id="109575at2759"/>
<protein>
    <submittedName>
        <fullName evidence="3">Unnamed protein product</fullName>
    </submittedName>
</protein>
<dbReference type="InterPro" id="IPR039269">
    <property type="entry name" value="ANKFN1"/>
</dbReference>
<gene>
    <name evidence="3" type="ORF">Pfra01_001503400</name>
</gene>
<feature type="region of interest" description="Disordered" evidence="1">
    <location>
        <begin position="1581"/>
        <end position="1601"/>
    </location>
</feature>
<dbReference type="Proteomes" id="UP001165121">
    <property type="component" value="Unassembled WGS sequence"/>
</dbReference>
<organism evidence="3 4">
    <name type="scientific">Phytophthora fragariaefolia</name>
    <dbReference type="NCBI Taxonomy" id="1490495"/>
    <lineage>
        <taxon>Eukaryota</taxon>
        <taxon>Sar</taxon>
        <taxon>Stramenopiles</taxon>
        <taxon>Oomycota</taxon>
        <taxon>Peronosporomycetes</taxon>
        <taxon>Peronosporales</taxon>
        <taxon>Peronosporaceae</taxon>
        <taxon>Phytophthora</taxon>
    </lineage>
</organism>
<accession>A0A9W6XRY9</accession>
<reference evidence="3" key="1">
    <citation type="submission" date="2023-04" db="EMBL/GenBank/DDBJ databases">
        <title>Phytophthora fragariaefolia NBRC 109709.</title>
        <authorList>
            <person name="Ichikawa N."/>
            <person name="Sato H."/>
            <person name="Tonouchi N."/>
        </authorList>
    </citation>
    <scope>NUCLEOTIDE SEQUENCE</scope>
    <source>
        <strain evidence="3">NBRC 109709</strain>
    </source>
</reference>
<feature type="chain" id="PRO_5040790542" evidence="2">
    <location>
        <begin position="19"/>
        <end position="1601"/>
    </location>
</feature>
<dbReference type="PANTHER" id="PTHR21437">
    <property type="entry name" value="WIDE AWAKE"/>
    <property type="match status" value="1"/>
</dbReference>
<evidence type="ECO:0000256" key="1">
    <source>
        <dbReference type="SAM" id="MobiDB-lite"/>
    </source>
</evidence>
<proteinExistence type="predicted"/>
<comment type="caution">
    <text evidence="3">The sequence shown here is derived from an EMBL/GenBank/DDBJ whole genome shotgun (WGS) entry which is preliminary data.</text>
</comment>
<feature type="signal peptide" evidence="2">
    <location>
        <begin position="1"/>
        <end position="18"/>
    </location>
</feature>